<keyword evidence="6" id="KW-1185">Reference proteome</keyword>
<sequence length="471" mass="50107">ALLPALQWEAAAGSEVPLRPPHLLRRLAPAAAACGVAEGRVEAACADLLAELSVAVAGLLRLPSSQRRGRLDGLLDMSSPDPKEHPGRTARRRLHQALGSLVRFVLHDPGAHLAGFAEAAASPGGLRRFADGLLERKGSLRALCQSAVAFSTVPPARRGADASAAGGGPEERAQPAAAFVHGLKQWSRAFHDWCAEAVAHFFLLDPVARRSWTAGPRDARSRVTVLTDELRRRSAAARVRSGARLADPAWAELVREAAGEVLLPIGARPRLLDVGSCGNYFGLVHGERLDVLPLDLAPAHPSVHACDFLELVVDPPGAEQQRILDEHGRPTVRRLAAGGFDVVVMSLLLSVLPGAEARGAAVAKARRLLRERPGRGLLIIADTAGAVGRHADAGARRSGWVSAVEANGFRLARDPQMHLSRLRERGPGGVFSHRAFCWTFTTGPCPPGGAGPRPVPLRGEERRPRPLAPER</sequence>
<evidence type="ECO:0000256" key="4">
    <source>
        <dbReference type="SAM" id="MobiDB-lite"/>
    </source>
</evidence>
<evidence type="ECO:0000313" key="5">
    <source>
        <dbReference type="EMBL" id="CAK0845409.1"/>
    </source>
</evidence>
<evidence type="ECO:0008006" key="7">
    <source>
        <dbReference type="Google" id="ProtNLM"/>
    </source>
</evidence>
<dbReference type="PANTHER" id="PTHR21008:SF0">
    <property type="entry name" value="S-ADENOSYLMETHIONINE SENSOR UPSTREAM OF MTORC1"/>
    <property type="match status" value="1"/>
</dbReference>
<keyword evidence="3" id="KW-0949">S-adenosyl-L-methionine</keyword>
<feature type="compositionally biased region" description="Basic and acidic residues" evidence="4">
    <location>
        <begin position="458"/>
        <end position="471"/>
    </location>
</feature>
<proteinExistence type="predicted"/>
<dbReference type="InterPro" id="IPR021867">
    <property type="entry name" value="Bmt2/SAMTOR"/>
</dbReference>
<accession>A0ABN9THL8</accession>
<gene>
    <name evidence="5" type="ORF">PCOR1329_LOCUS39213</name>
</gene>
<evidence type="ECO:0000313" key="6">
    <source>
        <dbReference type="Proteomes" id="UP001189429"/>
    </source>
</evidence>
<evidence type="ECO:0000256" key="3">
    <source>
        <dbReference type="ARBA" id="ARBA00022691"/>
    </source>
</evidence>
<feature type="compositionally biased region" description="Pro residues" evidence="4">
    <location>
        <begin position="444"/>
        <end position="455"/>
    </location>
</feature>
<organism evidence="5 6">
    <name type="scientific">Prorocentrum cordatum</name>
    <dbReference type="NCBI Taxonomy" id="2364126"/>
    <lineage>
        <taxon>Eukaryota</taxon>
        <taxon>Sar</taxon>
        <taxon>Alveolata</taxon>
        <taxon>Dinophyceae</taxon>
        <taxon>Prorocentrales</taxon>
        <taxon>Prorocentraceae</taxon>
        <taxon>Prorocentrum</taxon>
    </lineage>
</organism>
<feature type="non-terminal residue" evidence="5">
    <location>
        <position position="471"/>
    </location>
</feature>
<dbReference type="PANTHER" id="PTHR21008">
    <property type="entry name" value="S-ADENOSYLMETHIONINE SENSOR UPSTREAM OF MTORC1-RELATED"/>
    <property type="match status" value="1"/>
</dbReference>
<reference evidence="5" key="1">
    <citation type="submission" date="2023-10" db="EMBL/GenBank/DDBJ databases">
        <authorList>
            <person name="Chen Y."/>
            <person name="Shah S."/>
            <person name="Dougan E. K."/>
            <person name="Thang M."/>
            <person name="Chan C."/>
        </authorList>
    </citation>
    <scope>NUCLEOTIDE SEQUENCE [LARGE SCALE GENOMIC DNA]</scope>
</reference>
<feature type="region of interest" description="Disordered" evidence="4">
    <location>
        <begin position="442"/>
        <end position="471"/>
    </location>
</feature>
<protein>
    <recommendedName>
        <fullName evidence="7">Methyltransferase BMT2 homolog</fullName>
    </recommendedName>
</protein>
<dbReference type="EMBL" id="CAUYUJ010014735">
    <property type="protein sequence ID" value="CAK0845409.1"/>
    <property type="molecule type" value="Genomic_DNA"/>
</dbReference>
<feature type="region of interest" description="Disordered" evidence="4">
    <location>
        <begin position="70"/>
        <end position="89"/>
    </location>
</feature>
<dbReference type="Proteomes" id="UP001189429">
    <property type="component" value="Unassembled WGS sequence"/>
</dbReference>
<keyword evidence="2" id="KW-0808">Transferase</keyword>
<keyword evidence="1" id="KW-0489">Methyltransferase</keyword>
<feature type="non-terminal residue" evidence="5">
    <location>
        <position position="1"/>
    </location>
</feature>
<name>A0ABN9THL8_9DINO</name>
<evidence type="ECO:0000256" key="2">
    <source>
        <dbReference type="ARBA" id="ARBA00022679"/>
    </source>
</evidence>
<evidence type="ECO:0000256" key="1">
    <source>
        <dbReference type="ARBA" id="ARBA00022603"/>
    </source>
</evidence>
<comment type="caution">
    <text evidence="5">The sequence shown here is derived from an EMBL/GenBank/DDBJ whole genome shotgun (WGS) entry which is preliminary data.</text>
</comment>